<organism evidence="6">
    <name type="scientific">Oryza barthii</name>
    <dbReference type="NCBI Taxonomy" id="65489"/>
    <lineage>
        <taxon>Eukaryota</taxon>
        <taxon>Viridiplantae</taxon>
        <taxon>Streptophyta</taxon>
        <taxon>Embryophyta</taxon>
        <taxon>Tracheophyta</taxon>
        <taxon>Spermatophyta</taxon>
        <taxon>Magnoliopsida</taxon>
        <taxon>Liliopsida</taxon>
        <taxon>Poales</taxon>
        <taxon>Poaceae</taxon>
        <taxon>BOP clade</taxon>
        <taxon>Oryzoideae</taxon>
        <taxon>Oryzeae</taxon>
        <taxon>Oryzinae</taxon>
        <taxon>Oryza</taxon>
    </lineage>
</organism>
<dbReference type="PaxDb" id="65489-OBART12G02600.1"/>
<evidence type="ECO:0000313" key="7">
    <source>
        <dbReference type="Proteomes" id="UP000026960"/>
    </source>
</evidence>
<proteinExistence type="predicted"/>
<dbReference type="InterPro" id="IPR001841">
    <property type="entry name" value="Znf_RING"/>
</dbReference>
<evidence type="ECO:0000256" key="4">
    <source>
        <dbReference type="PROSITE-ProRule" id="PRU00175"/>
    </source>
</evidence>
<protein>
    <recommendedName>
        <fullName evidence="5">RING-type domain-containing protein</fullName>
    </recommendedName>
</protein>
<evidence type="ECO:0000313" key="6">
    <source>
        <dbReference type="EnsemblPlants" id="OBART12G02600.1"/>
    </source>
</evidence>
<dbReference type="GO" id="GO:0008270">
    <property type="term" value="F:zinc ion binding"/>
    <property type="evidence" value="ECO:0007669"/>
    <property type="project" value="UniProtKB-KW"/>
</dbReference>
<dbReference type="InterPro" id="IPR051834">
    <property type="entry name" value="RING_finger_E3_ligase"/>
</dbReference>
<accession>A0A0D3HRB9</accession>
<reference evidence="6" key="1">
    <citation type="journal article" date="2009" name="Rice">
        <title>De Novo Next Generation Sequencing of Plant Genomes.</title>
        <authorList>
            <person name="Rounsley S."/>
            <person name="Marri P.R."/>
            <person name="Yu Y."/>
            <person name="He R."/>
            <person name="Sisneros N."/>
            <person name="Goicoechea J.L."/>
            <person name="Lee S.J."/>
            <person name="Angelova A."/>
            <person name="Kudrna D."/>
            <person name="Luo M."/>
            <person name="Affourtit J."/>
            <person name="Desany B."/>
            <person name="Knight J."/>
            <person name="Niazi F."/>
            <person name="Egholm M."/>
            <person name="Wing R.A."/>
        </authorList>
    </citation>
    <scope>NUCLEOTIDE SEQUENCE [LARGE SCALE GENOMIC DNA]</scope>
    <source>
        <strain evidence="6">cv. IRGC 105608</strain>
    </source>
</reference>
<evidence type="ECO:0000256" key="1">
    <source>
        <dbReference type="ARBA" id="ARBA00022723"/>
    </source>
</evidence>
<dbReference type="HOGENOM" id="CLU_869786_0_0_1"/>
<dbReference type="PANTHER" id="PTHR45931">
    <property type="entry name" value="SI:CH211-59O9.10"/>
    <property type="match status" value="1"/>
</dbReference>
<evidence type="ECO:0000256" key="2">
    <source>
        <dbReference type="ARBA" id="ARBA00022771"/>
    </source>
</evidence>
<dbReference type="Proteomes" id="UP000026960">
    <property type="component" value="Chromosome 12"/>
</dbReference>
<dbReference type="Gramene" id="OBART12G02600.1">
    <property type="protein sequence ID" value="OBART12G02600.1"/>
    <property type="gene ID" value="OBART12G02600"/>
</dbReference>
<dbReference type="STRING" id="65489.A0A0D3HRB9"/>
<dbReference type="EnsemblPlants" id="OBART12G02600.1">
    <property type="protein sequence ID" value="OBART12G02600.1"/>
    <property type="gene ID" value="OBART12G02600"/>
</dbReference>
<evidence type="ECO:0000256" key="3">
    <source>
        <dbReference type="ARBA" id="ARBA00022833"/>
    </source>
</evidence>
<dbReference type="SMART" id="SM00184">
    <property type="entry name" value="RING"/>
    <property type="match status" value="1"/>
</dbReference>
<dbReference type="PROSITE" id="PS50089">
    <property type="entry name" value="ZF_RING_2"/>
    <property type="match status" value="1"/>
</dbReference>
<dbReference type="Gene3D" id="3.30.40.10">
    <property type="entry name" value="Zinc/RING finger domain, C3HC4 (zinc finger)"/>
    <property type="match status" value="1"/>
</dbReference>
<dbReference type="SUPFAM" id="SSF57850">
    <property type="entry name" value="RING/U-box"/>
    <property type="match status" value="1"/>
</dbReference>
<dbReference type="PANTHER" id="PTHR45931:SF16">
    <property type="entry name" value="RING_U-BOX SUPERFAMILY PROTEIN"/>
    <property type="match status" value="1"/>
</dbReference>
<feature type="domain" description="RING-type" evidence="5">
    <location>
        <begin position="140"/>
        <end position="181"/>
    </location>
</feature>
<dbReference type="InterPro" id="IPR013083">
    <property type="entry name" value="Znf_RING/FYVE/PHD"/>
</dbReference>
<dbReference type="Pfam" id="PF13639">
    <property type="entry name" value="zf-RING_2"/>
    <property type="match status" value="1"/>
</dbReference>
<keyword evidence="1" id="KW-0479">Metal-binding</keyword>
<dbReference type="GO" id="GO:0061630">
    <property type="term" value="F:ubiquitin protein ligase activity"/>
    <property type="evidence" value="ECO:0007669"/>
    <property type="project" value="TreeGrafter"/>
</dbReference>
<sequence length="320" mass="34763">MEEAAAVARGLPRDFPPIESYVDRHGFFHNSWTVGSRSYSSIMFRPRSTPPLTLAEVHESTREDVREAISEGVIRLDRAFFQQLHDHIQRQPRGTGTAMDGVVEEDDAYRNGGFGSVPASSKAMAELQEAQVSEARESDCAVCFEGFDQGEKLTRMPCSHCFHATCILDWLSLSHLCPLCRFPMPTGQGAAAGFLGHGTGGATAAPAVTGGDRGVLLVARHRAFRPVLGGGGSKKASKKAISSSSRRRRKVGLELSFHAEDGVWRKEILMEEQCQSLDFSGMIYYDVAGRRLEQPPPPRALLCSPLPSSIKLAANAAGGY</sequence>
<dbReference type="eggNOG" id="KOG0800">
    <property type="taxonomic scope" value="Eukaryota"/>
</dbReference>
<name>A0A0D3HRB9_9ORYZ</name>
<dbReference type="AlphaFoldDB" id="A0A0D3HRB9"/>
<dbReference type="GO" id="GO:0006511">
    <property type="term" value="P:ubiquitin-dependent protein catabolic process"/>
    <property type="evidence" value="ECO:0007669"/>
    <property type="project" value="TreeGrafter"/>
</dbReference>
<keyword evidence="7" id="KW-1185">Reference proteome</keyword>
<keyword evidence="2 4" id="KW-0863">Zinc-finger</keyword>
<evidence type="ECO:0000259" key="5">
    <source>
        <dbReference type="PROSITE" id="PS50089"/>
    </source>
</evidence>
<reference evidence="6" key="2">
    <citation type="submission" date="2015-03" db="UniProtKB">
        <authorList>
            <consortium name="EnsemblPlants"/>
        </authorList>
    </citation>
    <scope>IDENTIFICATION</scope>
</reference>
<dbReference type="GO" id="GO:0005634">
    <property type="term" value="C:nucleus"/>
    <property type="evidence" value="ECO:0007669"/>
    <property type="project" value="TreeGrafter"/>
</dbReference>
<keyword evidence="3" id="KW-0862">Zinc</keyword>